<evidence type="ECO:0000313" key="1">
    <source>
        <dbReference type="EMBL" id="RMC95183.1"/>
    </source>
</evidence>
<comment type="caution">
    <text evidence="1">The sequence shown here is derived from an EMBL/GenBank/DDBJ whole genome shotgun (WGS) entry which is preliminary data.</text>
</comment>
<dbReference type="AlphaFoldDB" id="A0A3M0S9N9"/>
<dbReference type="EMBL" id="RFAQ01000074">
    <property type="protein sequence ID" value="RMC95183.1"/>
    <property type="molecule type" value="Genomic_DNA"/>
</dbReference>
<dbReference type="RefSeq" id="WP_122059979.1">
    <property type="nucleotide sequence ID" value="NZ_RFAQ01000074.1"/>
</dbReference>
<accession>A0A3M0S9N9</accession>
<proteinExistence type="predicted"/>
<organism evidence="1 2">
    <name type="scientific">Clostridium autoethanogenum</name>
    <dbReference type="NCBI Taxonomy" id="84023"/>
    <lineage>
        <taxon>Bacteria</taxon>
        <taxon>Bacillati</taxon>
        <taxon>Bacillota</taxon>
        <taxon>Clostridia</taxon>
        <taxon>Eubacteriales</taxon>
        <taxon>Clostridiaceae</taxon>
        <taxon>Clostridium</taxon>
    </lineage>
</organism>
<name>A0A3M0S9N9_9CLOT</name>
<dbReference type="Proteomes" id="UP000277999">
    <property type="component" value="Unassembled WGS sequence"/>
</dbReference>
<protein>
    <submittedName>
        <fullName evidence="1">Uncharacterized protein</fullName>
    </submittedName>
</protein>
<sequence length="70" mass="7941">MKITKQRKGTTISCLIKKTKNGDVSGMDINSRPLIEKLFGEREVSKTSKYSVDLDEDNKNIIVIDLNKEL</sequence>
<gene>
    <name evidence="1" type="ORF">D9O40_16725</name>
</gene>
<evidence type="ECO:0000313" key="2">
    <source>
        <dbReference type="Proteomes" id="UP000277999"/>
    </source>
</evidence>
<reference evidence="1 2" key="1">
    <citation type="submission" date="2018-10" db="EMBL/GenBank/DDBJ databases">
        <title>Genome-centric metagenomics revealed C2 chemical producing, CO utilizing Clostridium with novel acetogenic gene cluster.</title>
        <authorList>
            <person name="Kang H."/>
            <person name="Park B."/>
            <person name="Choi I.G."/>
            <person name="Chang I.S."/>
        </authorList>
    </citation>
    <scope>NUCLEOTIDE SEQUENCE [LARGE SCALE GENOMIC DNA]</scope>
    <source>
        <strain evidence="1 2">H21-9</strain>
    </source>
</reference>